<dbReference type="OrthoDB" id="2322499at2759"/>
<keyword evidence="4" id="KW-1185">Reference proteome</keyword>
<dbReference type="SUPFAM" id="SSF81383">
    <property type="entry name" value="F-box domain"/>
    <property type="match status" value="1"/>
</dbReference>
<sequence>MSRRSTREPKQAPKSLAEDDFYPEEESELGAAEEDDNLRVPKKARGKKRKADGETSDCYPKAKRARGTRGMLKQLVEMPLDVLFEIFGGLDPIDLLHLARTTQDLRALLMSRSSISVWKQSRSNIPGLPECPDDLSEPQYANLSFGKSCDFCLRTLGNIHTVWSARFKICTKCVDGQFRLKPDHWLECRRYPTELADMVPVIIKEHNRRDKVLYHVELDRRWQAEYIQAKNKRDWLKGVLEKRKPISEHADACSKWYQGIQTAREQQRASAICDRQALVMERLKKLGWEEELSKMSRGSSMPQDHPTVLKACQKELTERALSNLEEFLNSYMQTVKTRRLARERHDKLLHRLPILKSILETFVATLPANALHPSAGELFRDSVVWDIIINTPSTVDFKKEHFDPIVPMLPDIVLRWKRKIEEKLLHLIRTAAPEYTFDPETVFQLATTAFSCSGCGYKNQSLWHPRVLMHSCATKNDYSAVEDADLNDVKSALRQVYWNYRLCLSFKPYDLQLLSKVVGMCGLDPNTATAVDMDVVNPIFECVACNRPQLGRATMTWREVCVHSRVHSAGPEMTLELMNDQEAHVVRARMVEQQERDRAAPCYRELICVHCKETGNTTYLTKHVKKEHGKLNPTSEDIQPLLDANHFPNVFYLWPPREEVEEEQPSATGMVTN</sequence>
<dbReference type="Proteomes" id="UP000027222">
    <property type="component" value="Unassembled WGS sequence"/>
</dbReference>
<organism evidence="3 4">
    <name type="scientific">Galerina marginata (strain CBS 339.88)</name>
    <dbReference type="NCBI Taxonomy" id="685588"/>
    <lineage>
        <taxon>Eukaryota</taxon>
        <taxon>Fungi</taxon>
        <taxon>Dikarya</taxon>
        <taxon>Basidiomycota</taxon>
        <taxon>Agaricomycotina</taxon>
        <taxon>Agaricomycetes</taxon>
        <taxon>Agaricomycetidae</taxon>
        <taxon>Agaricales</taxon>
        <taxon>Agaricineae</taxon>
        <taxon>Strophariaceae</taxon>
        <taxon>Galerina</taxon>
    </lineage>
</organism>
<dbReference type="InterPro" id="IPR036047">
    <property type="entry name" value="F-box-like_dom_sf"/>
</dbReference>
<reference evidence="4" key="1">
    <citation type="journal article" date="2014" name="Proc. Natl. Acad. Sci. U.S.A.">
        <title>Extensive sampling of basidiomycete genomes demonstrates inadequacy of the white-rot/brown-rot paradigm for wood decay fungi.</title>
        <authorList>
            <person name="Riley R."/>
            <person name="Salamov A.A."/>
            <person name="Brown D.W."/>
            <person name="Nagy L.G."/>
            <person name="Floudas D."/>
            <person name="Held B.W."/>
            <person name="Levasseur A."/>
            <person name="Lombard V."/>
            <person name="Morin E."/>
            <person name="Otillar R."/>
            <person name="Lindquist E.A."/>
            <person name="Sun H."/>
            <person name="LaButti K.M."/>
            <person name="Schmutz J."/>
            <person name="Jabbour D."/>
            <person name="Luo H."/>
            <person name="Baker S.E."/>
            <person name="Pisabarro A.G."/>
            <person name="Walton J.D."/>
            <person name="Blanchette R.A."/>
            <person name="Henrissat B."/>
            <person name="Martin F."/>
            <person name="Cullen D."/>
            <person name="Hibbett D.S."/>
            <person name="Grigoriev I.V."/>
        </authorList>
    </citation>
    <scope>NUCLEOTIDE SEQUENCE [LARGE SCALE GENOMIC DNA]</scope>
    <source>
        <strain evidence="4">CBS 339.88</strain>
    </source>
</reference>
<evidence type="ECO:0000259" key="2">
    <source>
        <dbReference type="PROSITE" id="PS50181"/>
    </source>
</evidence>
<dbReference type="EMBL" id="KL142370">
    <property type="protein sequence ID" value="KDR81924.1"/>
    <property type="molecule type" value="Genomic_DNA"/>
</dbReference>
<feature type="compositionally biased region" description="Basic residues" evidence="1">
    <location>
        <begin position="40"/>
        <end position="50"/>
    </location>
</feature>
<protein>
    <recommendedName>
        <fullName evidence="2">F-box domain-containing protein</fullName>
    </recommendedName>
</protein>
<evidence type="ECO:0000313" key="3">
    <source>
        <dbReference type="EMBL" id="KDR81924.1"/>
    </source>
</evidence>
<accession>A0A067TPU5</accession>
<gene>
    <name evidence="3" type="ORF">GALMADRAFT_221811</name>
</gene>
<dbReference type="HOGENOM" id="CLU_010790_2_1_1"/>
<proteinExistence type="predicted"/>
<dbReference type="InterPro" id="IPR001810">
    <property type="entry name" value="F-box_dom"/>
</dbReference>
<feature type="region of interest" description="Disordered" evidence="1">
    <location>
        <begin position="1"/>
        <end position="62"/>
    </location>
</feature>
<dbReference type="AlphaFoldDB" id="A0A067TPU5"/>
<dbReference type="STRING" id="685588.A0A067TPU5"/>
<name>A0A067TPU5_GALM3</name>
<feature type="compositionally biased region" description="Acidic residues" evidence="1">
    <location>
        <begin position="18"/>
        <end position="36"/>
    </location>
</feature>
<feature type="compositionally biased region" description="Basic and acidic residues" evidence="1">
    <location>
        <begin position="1"/>
        <end position="11"/>
    </location>
</feature>
<dbReference type="SMART" id="SM00256">
    <property type="entry name" value="FBOX"/>
    <property type="match status" value="1"/>
</dbReference>
<evidence type="ECO:0000256" key="1">
    <source>
        <dbReference type="SAM" id="MobiDB-lite"/>
    </source>
</evidence>
<feature type="domain" description="F-box" evidence="2">
    <location>
        <begin position="72"/>
        <end position="121"/>
    </location>
</feature>
<evidence type="ECO:0000313" key="4">
    <source>
        <dbReference type="Proteomes" id="UP000027222"/>
    </source>
</evidence>
<dbReference type="PROSITE" id="PS50181">
    <property type="entry name" value="FBOX"/>
    <property type="match status" value="1"/>
</dbReference>